<proteinExistence type="predicted"/>
<dbReference type="Proteomes" id="UP001236014">
    <property type="component" value="Chromosome"/>
</dbReference>
<dbReference type="GO" id="GO:0004733">
    <property type="term" value="F:pyridoxamine phosphate oxidase activity"/>
    <property type="evidence" value="ECO:0007669"/>
    <property type="project" value="UniProtKB-EC"/>
</dbReference>
<dbReference type="Pfam" id="PF01243">
    <property type="entry name" value="PNPOx_N"/>
    <property type="match status" value="1"/>
</dbReference>
<feature type="domain" description="Pyridoxamine 5'-phosphate oxidase N-terminal" evidence="1">
    <location>
        <begin position="4"/>
        <end position="122"/>
    </location>
</feature>
<keyword evidence="3" id="KW-1185">Reference proteome</keyword>
<dbReference type="InterPro" id="IPR012349">
    <property type="entry name" value="Split_barrel_FMN-bd"/>
</dbReference>
<dbReference type="RefSeq" id="WP_285974117.1">
    <property type="nucleotide sequence ID" value="NZ_CP127294.1"/>
</dbReference>
<keyword evidence="2" id="KW-0560">Oxidoreductase</keyword>
<dbReference type="EMBL" id="CP127294">
    <property type="protein sequence ID" value="WIX83568.1"/>
    <property type="molecule type" value="Genomic_DNA"/>
</dbReference>
<dbReference type="EC" id="1.-.-.-" evidence="2"/>
<dbReference type="SUPFAM" id="SSF50475">
    <property type="entry name" value="FMN-binding split barrel"/>
    <property type="match status" value="1"/>
</dbReference>
<gene>
    <name evidence="2" type="ORF">QRX50_23830</name>
</gene>
<dbReference type="PANTHER" id="PTHR40660:SF1">
    <property type="entry name" value="5'-PHOSPHATE OXIDASE PUTATIVE DOMAIN-CONTAINING PROTEIN-RELATED"/>
    <property type="match status" value="1"/>
</dbReference>
<dbReference type="InterPro" id="IPR011576">
    <property type="entry name" value="Pyridox_Oxase_N"/>
</dbReference>
<dbReference type="KEGG" id="acab:QRX50_23830"/>
<dbReference type="Gene3D" id="2.30.110.10">
    <property type="entry name" value="Electron Transport, Fmn-binding Protein, Chain A"/>
    <property type="match status" value="1"/>
</dbReference>
<organism evidence="2 3">
    <name type="scientific">Amycolatopsis carbonis</name>
    <dbReference type="NCBI Taxonomy" id="715471"/>
    <lineage>
        <taxon>Bacteria</taxon>
        <taxon>Bacillati</taxon>
        <taxon>Actinomycetota</taxon>
        <taxon>Actinomycetes</taxon>
        <taxon>Pseudonocardiales</taxon>
        <taxon>Pseudonocardiaceae</taxon>
        <taxon>Amycolatopsis</taxon>
    </lineage>
</organism>
<evidence type="ECO:0000313" key="2">
    <source>
        <dbReference type="EMBL" id="WIX83568.1"/>
    </source>
</evidence>
<name>A0A9Y2IRP8_9PSEU</name>
<dbReference type="AlphaFoldDB" id="A0A9Y2IRP8"/>
<protein>
    <submittedName>
        <fullName evidence="2">Pyridoxamine 5'-phosphate oxidase family protein</fullName>
        <ecNumber evidence="2">1.-.-.-</ecNumber>
        <ecNumber evidence="2">1.4.3.5</ecNumber>
    </submittedName>
</protein>
<reference evidence="2 3" key="1">
    <citation type="submission" date="2023-06" db="EMBL/GenBank/DDBJ databases">
        <authorList>
            <person name="Oyuntsetseg B."/>
            <person name="Kim S.B."/>
        </authorList>
    </citation>
    <scope>NUCLEOTIDE SEQUENCE [LARGE SCALE GENOMIC DNA]</scope>
    <source>
        <strain evidence="2 3">2-15</strain>
    </source>
</reference>
<evidence type="ECO:0000313" key="3">
    <source>
        <dbReference type="Proteomes" id="UP001236014"/>
    </source>
</evidence>
<evidence type="ECO:0000259" key="1">
    <source>
        <dbReference type="Pfam" id="PF01243"/>
    </source>
</evidence>
<accession>A0A9Y2IRP8</accession>
<sequence>MTVLDDDMRRVVADAKLSFVATVRPDGAPNLSPKGSVSVYDDEHLAFMDMASPGTVENLRHDPRVEVNSIDFFRRRGYRFRGTAEILPPGGPVHTWLADWLLAANGPGYPFHHAVLIHVDEVHPILSPAYTFGGATEEALVPEWKARYNAE</sequence>
<dbReference type="EC" id="1.4.3.5" evidence="2"/>
<dbReference type="PANTHER" id="PTHR40660">
    <property type="entry name" value="5'-PHOSPHATE OXIDASE PUTATIVE DOMAIN-CONTAINING PROTEIN-RELATED"/>
    <property type="match status" value="1"/>
</dbReference>